<organism evidence="1 2">
    <name type="scientific">Entomophthora muscae</name>
    <dbReference type="NCBI Taxonomy" id="34485"/>
    <lineage>
        <taxon>Eukaryota</taxon>
        <taxon>Fungi</taxon>
        <taxon>Fungi incertae sedis</taxon>
        <taxon>Zoopagomycota</taxon>
        <taxon>Entomophthoromycotina</taxon>
        <taxon>Entomophthoromycetes</taxon>
        <taxon>Entomophthorales</taxon>
        <taxon>Entomophthoraceae</taxon>
        <taxon>Entomophthora</taxon>
    </lineage>
</organism>
<evidence type="ECO:0000313" key="1">
    <source>
        <dbReference type="EMBL" id="KAJ9079606.1"/>
    </source>
</evidence>
<name>A0ACC2TYS2_9FUNG</name>
<proteinExistence type="predicted"/>
<dbReference type="EMBL" id="QTSX02001687">
    <property type="protein sequence ID" value="KAJ9079606.1"/>
    <property type="molecule type" value="Genomic_DNA"/>
</dbReference>
<sequence>MCIHPSLGGVRRKHNHLHIKFQLKSINKTQLPTGVSELIDSKSEATLYPNLQDFHVGLVGLVSFSAYIVNVTTLGWWRTIFDSKAAFPEGSGIICSDQLTKSTETLGALIDIRKRYPTTKPMPL</sequence>
<evidence type="ECO:0000313" key="2">
    <source>
        <dbReference type="Proteomes" id="UP001165960"/>
    </source>
</evidence>
<accession>A0ACC2TYS2</accession>
<comment type="caution">
    <text evidence="1">The sequence shown here is derived from an EMBL/GenBank/DDBJ whole genome shotgun (WGS) entry which is preliminary data.</text>
</comment>
<dbReference type="Proteomes" id="UP001165960">
    <property type="component" value="Unassembled WGS sequence"/>
</dbReference>
<reference evidence="1" key="1">
    <citation type="submission" date="2022-04" db="EMBL/GenBank/DDBJ databases">
        <title>Genome of the entomopathogenic fungus Entomophthora muscae.</title>
        <authorList>
            <person name="Elya C."/>
            <person name="Lovett B.R."/>
            <person name="Lee E."/>
            <person name="Macias A.M."/>
            <person name="Hajek A.E."/>
            <person name="De Bivort B.L."/>
            <person name="Kasson M.T."/>
            <person name="De Fine Licht H.H."/>
            <person name="Stajich J.E."/>
        </authorList>
    </citation>
    <scope>NUCLEOTIDE SEQUENCE</scope>
    <source>
        <strain evidence="1">Berkeley</strain>
    </source>
</reference>
<protein>
    <submittedName>
        <fullName evidence="1">Uncharacterized protein</fullName>
    </submittedName>
</protein>
<gene>
    <name evidence="1" type="ORF">DSO57_1033588</name>
</gene>
<keyword evidence="2" id="KW-1185">Reference proteome</keyword>